<keyword evidence="1" id="KW-1133">Transmembrane helix</keyword>
<dbReference type="RefSeq" id="WP_050532045.1">
    <property type="nucleotide sequence ID" value="NZ_AQQZ01000008.1"/>
</dbReference>
<dbReference type="Proteomes" id="UP000036938">
    <property type="component" value="Unassembled WGS sequence"/>
</dbReference>
<keyword evidence="1" id="KW-0812">Transmembrane</keyword>
<accession>A0A0L1JLM4</accession>
<evidence type="ECO:0000256" key="1">
    <source>
        <dbReference type="SAM" id="Phobius"/>
    </source>
</evidence>
<organism evidence="2 3">
    <name type="scientific">Pseudaestuariivita atlantica</name>
    <dbReference type="NCBI Taxonomy" id="1317121"/>
    <lineage>
        <taxon>Bacteria</taxon>
        <taxon>Pseudomonadati</taxon>
        <taxon>Pseudomonadota</taxon>
        <taxon>Alphaproteobacteria</taxon>
        <taxon>Rhodobacterales</taxon>
        <taxon>Paracoccaceae</taxon>
        <taxon>Pseudaestuariivita</taxon>
    </lineage>
</organism>
<gene>
    <name evidence="2" type="ORF">ATO11_16705</name>
</gene>
<dbReference type="AlphaFoldDB" id="A0A0L1JLM4"/>
<comment type="caution">
    <text evidence="2">The sequence shown here is derived from an EMBL/GenBank/DDBJ whole genome shotgun (WGS) entry which is preliminary data.</text>
</comment>
<dbReference type="STRING" id="1317121.ATO11_16705"/>
<proteinExistence type="predicted"/>
<keyword evidence="3" id="KW-1185">Reference proteome</keyword>
<feature type="transmembrane region" description="Helical" evidence="1">
    <location>
        <begin position="20"/>
        <end position="43"/>
    </location>
</feature>
<evidence type="ECO:0000313" key="2">
    <source>
        <dbReference type="EMBL" id="KNG92654.1"/>
    </source>
</evidence>
<name>A0A0L1JLM4_9RHOB</name>
<keyword evidence="1" id="KW-0472">Membrane</keyword>
<sequence length="182" mass="20142">MTHFSFLARFRNDERGNMTVEAVILLPILIVMFIAMFVLFDYFRAHSVAGKTAYTVGDMISRETDYITPGYMDGAMNLVTFMNGTDAATAGLRVTVIGYDGPNDALTLEWSWTEGTGYAPLNEAQVNALRDQIPDMPSGQQIILVETKSVYDPIVDLGLSDAPIETFVATMPRFAPQVQWQG</sequence>
<reference evidence="2 3" key="1">
    <citation type="journal article" date="2015" name="Int. J. Syst. Evol. Microbiol.">
        <title>Aestuariivita atlantica sp. nov., isolated from deep sea sediment of the Atlantic Ocean.</title>
        <authorList>
            <person name="Li G."/>
            <person name="Lai Q."/>
            <person name="Du Y."/>
            <person name="Liu X."/>
            <person name="Sun F."/>
            <person name="Shao Z."/>
        </authorList>
    </citation>
    <scope>NUCLEOTIDE SEQUENCE [LARGE SCALE GENOMIC DNA]</scope>
    <source>
        <strain evidence="2 3">22II-S11-z3</strain>
    </source>
</reference>
<evidence type="ECO:0008006" key="4">
    <source>
        <dbReference type="Google" id="ProtNLM"/>
    </source>
</evidence>
<dbReference type="EMBL" id="AQQZ01000008">
    <property type="protein sequence ID" value="KNG92654.1"/>
    <property type="molecule type" value="Genomic_DNA"/>
</dbReference>
<protein>
    <recommendedName>
        <fullName evidence="4">Pilus assembly protein TadE</fullName>
    </recommendedName>
</protein>
<evidence type="ECO:0000313" key="3">
    <source>
        <dbReference type="Proteomes" id="UP000036938"/>
    </source>
</evidence>